<evidence type="ECO:0000313" key="3">
    <source>
        <dbReference type="Proteomes" id="UP000467841"/>
    </source>
</evidence>
<protein>
    <submittedName>
        <fullName evidence="2">Uncharacterized protein</fullName>
    </submittedName>
</protein>
<dbReference type="OrthoDB" id="774437at2759"/>
<accession>A0A6D2J989</accession>
<organism evidence="2 3">
    <name type="scientific">Microthlaspi erraticum</name>
    <dbReference type="NCBI Taxonomy" id="1685480"/>
    <lineage>
        <taxon>Eukaryota</taxon>
        <taxon>Viridiplantae</taxon>
        <taxon>Streptophyta</taxon>
        <taxon>Embryophyta</taxon>
        <taxon>Tracheophyta</taxon>
        <taxon>Spermatophyta</taxon>
        <taxon>Magnoliopsida</taxon>
        <taxon>eudicotyledons</taxon>
        <taxon>Gunneridae</taxon>
        <taxon>Pentapetalae</taxon>
        <taxon>rosids</taxon>
        <taxon>malvids</taxon>
        <taxon>Brassicales</taxon>
        <taxon>Brassicaceae</taxon>
        <taxon>Coluteocarpeae</taxon>
        <taxon>Microthlaspi</taxon>
    </lineage>
</organism>
<proteinExistence type="predicted"/>
<evidence type="ECO:0000256" key="1">
    <source>
        <dbReference type="SAM" id="MobiDB-lite"/>
    </source>
</evidence>
<name>A0A6D2J989_9BRAS</name>
<gene>
    <name evidence="2" type="ORF">MERR_LOCUS26957</name>
</gene>
<sequence length="88" mass="9792">MKLSESRGEAEKHRRQKHLKMISSLTYMGGADKAGASPYGEEEDKEEEGIIVITLSGSNPGATMKTELHMKDLHISNRIYSTNSFAKH</sequence>
<evidence type="ECO:0000313" key="2">
    <source>
        <dbReference type="EMBL" id="CAA7039722.1"/>
    </source>
</evidence>
<feature type="region of interest" description="Disordered" evidence="1">
    <location>
        <begin position="1"/>
        <end position="24"/>
    </location>
</feature>
<comment type="caution">
    <text evidence="2">The sequence shown here is derived from an EMBL/GenBank/DDBJ whole genome shotgun (WGS) entry which is preliminary data.</text>
</comment>
<dbReference type="AlphaFoldDB" id="A0A6D2J989"/>
<dbReference type="Proteomes" id="UP000467841">
    <property type="component" value="Unassembled WGS sequence"/>
</dbReference>
<keyword evidence="3" id="KW-1185">Reference proteome</keyword>
<reference evidence="2" key="1">
    <citation type="submission" date="2020-01" db="EMBL/GenBank/DDBJ databases">
        <authorList>
            <person name="Mishra B."/>
        </authorList>
    </citation>
    <scope>NUCLEOTIDE SEQUENCE [LARGE SCALE GENOMIC DNA]</scope>
</reference>
<dbReference type="EMBL" id="CACVBM020001217">
    <property type="protein sequence ID" value="CAA7039722.1"/>
    <property type="molecule type" value="Genomic_DNA"/>
</dbReference>
<feature type="compositionally biased region" description="Basic and acidic residues" evidence="1">
    <location>
        <begin position="1"/>
        <end position="12"/>
    </location>
</feature>